<protein>
    <submittedName>
        <fullName evidence="1">Uncharacterized protein</fullName>
    </submittedName>
</protein>
<name>A0A512M2H5_9BACT</name>
<sequence>MATSVTVKPEITRMKVAGFEAVATGAASFVRIAGGGLVATIQKKNTHEIRVNLPAPHSSHTN</sequence>
<proteinExistence type="predicted"/>
<accession>A0A512M2H5</accession>
<evidence type="ECO:0000313" key="1">
    <source>
        <dbReference type="EMBL" id="GEP40908.1"/>
    </source>
</evidence>
<reference evidence="1 2" key="1">
    <citation type="submission" date="2019-07" db="EMBL/GenBank/DDBJ databases">
        <title>Whole genome shotgun sequence of Brevifollis gellanilyticus NBRC 108608.</title>
        <authorList>
            <person name="Hosoyama A."/>
            <person name="Uohara A."/>
            <person name="Ohji S."/>
            <person name="Ichikawa N."/>
        </authorList>
    </citation>
    <scope>NUCLEOTIDE SEQUENCE [LARGE SCALE GENOMIC DNA]</scope>
    <source>
        <strain evidence="1 2">NBRC 108608</strain>
    </source>
</reference>
<gene>
    <name evidence="1" type="ORF">BGE01nite_01990</name>
</gene>
<comment type="caution">
    <text evidence="1">The sequence shown here is derived from an EMBL/GenBank/DDBJ whole genome shotgun (WGS) entry which is preliminary data.</text>
</comment>
<dbReference type="AlphaFoldDB" id="A0A512M2H5"/>
<evidence type="ECO:0000313" key="2">
    <source>
        <dbReference type="Proteomes" id="UP000321577"/>
    </source>
</evidence>
<keyword evidence="2" id="KW-1185">Reference proteome</keyword>
<organism evidence="1 2">
    <name type="scientific">Brevifollis gellanilyticus</name>
    <dbReference type="NCBI Taxonomy" id="748831"/>
    <lineage>
        <taxon>Bacteria</taxon>
        <taxon>Pseudomonadati</taxon>
        <taxon>Verrucomicrobiota</taxon>
        <taxon>Verrucomicrobiia</taxon>
        <taxon>Verrucomicrobiales</taxon>
        <taxon>Verrucomicrobiaceae</taxon>
    </lineage>
</organism>
<dbReference type="EMBL" id="BKAG01000001">
    <property type="protein sequence ID" value="GEP40908.1"/>
    <property type="molecule type" value="Genomic_DNA"/>
</dbReference>
<dbReference type="Proteomes" id="UP000321577">
    <property type="component" value="Unassembled WGS sequence"/>
</dbReference>